<dbReference type="Gene3D" id="3.30.1330.60">
    <property type="entry name" value="OmpA-like domain"/>
    <property type="match status" value="1"/>
</dbReference>
<gene>
    <name evidence="6" type="ORF">ACFSSB_01875</name>
</gene>
<dbReference type="Pfam" id="PF00691">
    <property type="entry name" value="OmpA"/>
    <property type="match status" value="1"/>
</dbReference>
<dbReference type="CDD" id="cd07185">
    <property type="entry name" value="OmpA_C-like"/>
    <property type="match status" value="1"/>
</dbReference>
<dbReference type="PANTHER" id="PTHR30329">
    <property type="entry name" value="STATOR ELEMENT OF FLAGELLAR MOTOR COMPLEX"/>
    <property type="match status" value="1"/>
</dbReference>
<sequence>MKLYKLTLIAFFGFFISVGYAQKGKIKKANKEYDQFSYVKTSEILLEVAEAGHKSVDLFQKLGNAFYFNNKMEDAAKWYGELMKLEENIDAEYYFRYAQALKYGENYEESDKWMEKFNQTKSNDSRGRAFASTVDYLAKIEKVSKDFKVTNMDFNSEVSDFGTTQYKDKLIFASSRGDGKTYGWNDQPFLDLFSVDKQEDGTYINVQNYDDNVNTTYHESTPSFTPDDQLMFFTRNNYTNKKLKRDSEDVTRLKLYRARLQDDGTWDDIESVHFNSNQYSVAHPSVNVYGTKLYFASDMPDTKGSSDLYVVDINPDGTLGTPKNLGSKINTEGQETFPFINEKGDLFFSSNGYPGLGGLDIYVIRDFENKFERSGTLVAENLGKPINSPQDDFAYYENLGTNEGFFSSNRLNGKGDDDIYSFAAVENKCQQIVEGIVKDKNTRELLAEATVILFDKNGKEIERLVVGESATFAFNVDCDEEYLVRAQKSDYASDEVRFTTPSTKQDLELELNLSKEVREIKVGTDLAKVLDIPIIYFDFDKSNIRPDAALELQKVIAVMKQYPNMKIDVRSHTDSRAPYSYNESLSNRRNKSTIAHIIKVGLIDANRLTGRGYGERQLTNKCSDGVPCTEEEHQLNRRSEFIVVSMD</sequence>
<evidence type="ECO:0000256" key="4">
    <source>
        <dbReference type="PROSITE-ProRule" id="PRU00473"/>
    </source>
</evidence>
<dbReference type="SUPFAM" id="SSF48452">
    <property type="entry name" value="TPR-like"/>
    <property type="match status" value="1"/>
</dbReference>
<comment type="subcellular location">
    <subcellularLocation>
        <location evidence="1">Cell outer membrane</location>
    </subcellularLocation>
</comment>
<comment type="caution">
    <text evidence="6">The sequence shown here is derived from an EMBL/GenBank/DDBJ whole genome shotgun (WGS) entry which is preliminary data.</text>
</comment>
<reference evidence="7" key="1">
    <citation type="journal article" date="2019" name="Int. J. Syst. Evol. Microbiol.">
        <title>The Global Catalogue of Microorganisms (GCM) 10K type strain sequencing project: providing services to taxonomists for standard genome sequencing and annotation.</title>
        <authorList>
            <consortium name="The Broad Institute Genomics Platform"/>
            <consortium name="The Broad Institute Genome Sequencing Center for Infectious Disease"/>
            <person name="Wu L."/>
            <person name="Ma J."/>
        </authorList>
    </citation>
    <scope>NUCLEOTIDE SEQUENCE [LARGE SCALE GENOMIC DNA]</scope>
    <source>
        <strain evidence="7">KCTC 42808</strain>
    </source>
</reference>
<dbReference type="InterPro" id="IPR011659">
    <property type="entry name" value="WD40"/>
</dbReference>
<dbReference type="Pfam" id="PF07676">
    <property type="entry name" value="PD40"/>
    <property type="match status" value="1"/>
</dbReference>
<dbReference type="Proteomes" id="UP001597467">
    <property type="component" value="Unassembled WGS sequence"/>
</dbReference>
<evidence type="ECO:0000259" key="5">
    <source>
        <dbReference type="PROSITE" id="PS51123"/>
    </source>
</evidence>
<dbReference type="EMBL" id="JBHULM010000004">
    <property type="protein sequence ID" value="MFD2541054.1"/>
    <property type="molecule type" value="Genomic_DNA"/>
</dbReference>
<dbReference type="SUPFAM" id="SSF82171">
    <property type="entry name" value="DPP6 N-terminal domain-like"/>
    <property type="match status" value="1"/>
</dbReference>
<keyword evidence="7" id="KW-1185">Reference proteome</keyword>
<evidence type="ECO:0000256" key="2">
    <source>
        <dbReference type="ARBA" id="ARBA00023136"/>
    </source>
</evidence>
<evidence type="ECO:0000256" key="3">
    <source>
        <dbReference type="ARBA" id="ARBA00023237"/>
    </source>
</evidence>
<evidence type="ECO:0000313" key="7">
    <source>
        <dbReference type="Proteomes" id="UP001597467"/>
    </source>
</evidence>
<dbReference type="InterPro" id="IPR011990">
    <property type="entry name" value="TPR-like_helical_dom_sf"/>
</dbReference>
<keyword evidence="2 4" id="KW-0472">Membrane</keyword>
<dbReference type="InterPro" id="IPR006665">
    <property type="entry name" value="OmpA-like"/>
</dbReference>
<dbReference type="PANTHER" id="PTHR30329:SF21">
    <property type="entry name" value="LIPOPROTEIN YIAD-RELATED"/>
    <property type="match status" value="1"/>
</dbReference>
<dbReference type="SUPFAM" id="SSF103088">
    <property type="entry name" value="OmpA-like"/>
    <property type="match status" value="1"/>
</dbReference>
<evidence type="ECO:0000313" key="6">
    <source>
        <dbReference type="EMBL" id="MFD2541054.1"/>
    </source>
</evidence>
<dbReference type="InterPro" id="IPR006664">
    <property type="entry name" value="OMP_bac"/>
</dbReference>
<organism evidence="6 7">
    <name type="scientific">Lacinutrix gracilariae</name>
    <dbReference type="NCBI Taxonomy" id="1747198"/>
    <lineage>
        <taxon>Bacteria</taxon>
        <taxon>Pseudomonadati</taxon>
        <taxon>Bacteroidota</taxon>
        <taxon>Flavobacteriia</taxon>
        <taxon>Flavobacteriales</taxon>
        <taxon>Flavobacteriaceae</taxon>
        <taxon>Lacinutrix</taxon>
    </lineage>
</organism>
<dbReference type="PRINTS" id="PR01021">
    <property type="entry name" value="OMPADOMAIN"/>
</dbReference>
<dbReference type="InterPro" id="IPR050330">
    <property type="entry name" value="Bact_OuterMem_StrucFunc"/>
</dbReference>
<dbReference type="RefSeq" id="WP_379900363.1">
    <property type="nucleotide sequence ID" value="NZ_JBHULM010000004.1"/>
</dbReference>
<evidence type="ECO:0000256" key="1">
    <source>
        <dbReference type="ARBA" id="ARBA00004442"/>
    </source>
</evidence>
<protein>
    <submittedName>
        <fullName evidence="6">OmpA family protein</fullName>
    </submittedName>
</protein>
<dbReference type="InterPro" id="IPR036737">
    <property type="entry name" value="OmpA-like_sf"/>
</dbReference>
<name>A0ABW5JXQ3_9FLAO</name>
<keyword evidence="3" id="KW-0998">Cell outer membrane</keyword>
<proteinExistence type="predicted"/>
<accession>A0ABW5JXQ3</accession>
<dbReference type="Gene3D" id="1.25.40.10">
    <property type="entry name" value="Tetratricopeptide repeat domain"/>
    <property type="match status" value="1"/>
</dbReference>
<feature type="domain" description="OmpA-like" evidence="5">
    <location>
        <begin position="524"/>
        <end position="647"/>
    </location>
</feature>
<dbReference type="PROSITE" id="PS51123">
    <property type="entry name" value="OMPA_2"/>
    <property type="match status" value="1"/>
</dbReference>